<dbReference type="EMBL" id="CADCWN010000291">
    <property type="protein sequence ID" value="CAA9584887.1"/>
    <property type="molecule type" value="Genomic_DNA"/>
</dbReference>
<dbReference type="AlphaFoldDB" id="A0A6J4VRK2"/>
<proteinExistence type="predicted"/>
<feature type="non-terminal residue" evidence="2">
    <location>
        <position position="1"/>
    </location>
</feature>
<evidence type="ECO:0000313" key="2">
    <source>
        <dbReference type="EMBL" id="CAA9584887.1"/>
    </source>
</evidence>
<gene>
    <name evidence="2" type="ORF">AVDCRST_MAG18-3680</name>
</gene>
<feature type="non-terminal residue" evidence="2">
    <location>
        <position position="56"/>
    </location>
</feature>
<reference evidence="2" key="1">
    <citation type="submission" date="2020-02" db="EMBL/GenBank/DDBJ databases">
        <authorList>
            <person name="Meier V. D."/>
        </authorList>
    </citation>
    <scope>NUCLEOTIDE SEQUENCE</scope>
    <source>
        <strain evidence="2">AVDCRST_MAG18</strain>
    </source>
</reference>
<feature type="region of interest" description="Disordered" evidence="1">
    <location>
        <begin position="1"/>
        <end position="56"/>
    </location>
</feature>
<sequence length="56" mass="5729">GVVQQPLRQGRFPDARLAADQDEGAASDQGGGEGGAQRGLLPRARRAEGCGGRRGV</sequence>
<evidence type="ECO:0000256" key="1">
    <source>
        <dbReference type="SAM" id="MobiDB-lite"/>
    </source>
</evidence>
<protein>
    <submittedName>
        <fullName evidence="2">Uncharacterized protein</fullName>
    </submittedName>
</protein>
<organism evidence="2">
    <name type="scientific">uncultured Thermomicrobiales bacterium</name>
    <dbReference type="NCBI Taxonomy" id="1645740"/>
    <lineage>
        <taxon>Bacteria</taxon>
        <taxon>Pseudomonadati</taxon>
        <taxon>Thermomicrobiota</taxon>
        <taxon>Thermomicrobia</taxon>
        <taxon>Thermomicrobiales</taxon>
        <taxon>environmental samples</taxon>
    </lineage>
</organism>
<name>A0A6J4VRK2_9BACT</name>
<accession>A0A6J4VRK2</accession>